<dbReference type="Proteomes" id="UP000722989">
    <property type="component" value="Unassembled WGS sequence"/>
</dbReference>
<accession>A0ABX0XWQ5</accession>
<organism evidence="2 3">
    <name type="scientific">Planosporangium thailandense</name>
    <dbReference type="NCBI Taxonomy" id="765197"/>
    <lineage>
        <taxon>Bacteria</taxon>
        <taxon>Bacillati</taxon>
        <taxon>Actinomycetota</taxon>
        <taxon>Actinomycetes</taxon>
        <taxon>Micromonosporales</taxon>
        <taxon>Micromonosporaceae</taxon>
        <taxon>Planosporangium</taxon>
    </lineage>
</organism>
<reference evidence="2 3" key="1">
    <citation type="submission" date="2020-03" db="EMBL/GenBank/DDBJ databases">
        <title>WGS of the type strain of Planosporangium spp.</title>
        <authorList>
            <person name="Thawai C."/>
        </authorList>
    </citation>
    <scope>NUCLEOTIDE SEQUENCE [LARGE SCALE GENOMIC DNA]</scope>
    <source>
        <strain evidence="2 3">TBRC 5610</strain>
    </source>
</reference>
<evidence type="ECO:0000313" key="3">
    <source>
        <dbReference type="Proteomes" id="UP000722989"/>
    </source>
</evidence>
<sequence>MERTVSKQPRRGTAEDDPQLLRLRAQAQMNGGVVPVPFLGTTWQQRGPAYWRRRIGAVVLFVFLTIFVGAFAVAFTLGILEGTGHGPLGVVLAVLYDLTAVLGFGYGLRAVAKAPVIGRAWMPRVVVPIGCLAFVLMPFDTGLCLAMLLSMFGRDFMGEARARQITASIRRA</sequence>
<evidence type="ECO:0000256" key="1">
    <source>
        <dbReference type="SAM" id="Phobius"/>
    </source>
</evidence>
<gene>
    <name evidence="2" type="ORF">HC031_07705</name>
</gene>
<comment type="caution">
    <text evidence="2">The sequence shown here is derived from an EMBL/GenBank/DDBJ whole genome shotgun (WGS) entry which is preliminary data.</text>
</comment>
<protein>
    <submittedName>
        <fullName evidence="2">Uncharacterized protein</fullName>
    </submittedName>
</protein>
<keyword evidence="1" id="KW-0812">Transmembrane</keyword>
<keyword evidence="3" id="KW-1185">Reference proteome</keyword>
<keyword evidence="1" id="KW-0472">Membrane</keyword>
<proteinExistence type="predicted"/>
<dbReference type="EMBL" id="JAATVY010000004">
    <property type="protein sequence ID" value="NJC69604.1"/>
    <property type="molecule type" value="Genomic_DNA"/>
</dbReference>
<feature type="transmembrane region" description="Helical" evidence="1">
    <location>
        <begin position="86"/>
        <end position="108"/>
    </location>
</feature>
<name>A0ABX0XWQ5_9ACTN</name>
<evidence type="ECO:0000313" key="2">
    <source>
        <dbReference type="EMBL" id="NJC69604.1"/>
    </source>
</evidence>
<keyword evidence="1" id="KW-1133">Transmembrane helix</keyword>
<feature type="transmembrane region" description="Helical" evidence="1">
    <location>
        <begin position="129"/>
        <end position="152"/>
    </location>
</feature>
<feature type="transmembrane region" description="Helical" evidence="1">
    <location>
        <begin position="55"/>
        <end position="80"/>
    </location>
</feature>
<dbReference type="RefSeq" id="WP_167924527.1">
    <property type="nucleotide sequence ID" value="NZ_JAATVY010000004.1"/>
</dbReference>